<dbReference type="InterPro" id="IPR004176">
    <property type="entry name" value="Clp_R_N"/>
</dbReference>
<dbReference type="SUPFAM" id="SSF81923">
    <property type="entry name" value="Double Clp-N motif"/>
    <property type="match status" value="1"/>
</dbReference>
<keyword evidence="2" id="KW-0677">Repeat</keyword>
<gene>
    <name evidence="4" type="primary">clpB_3</name>
    <name evidence="4" type="ORF">NCTC11938_01570</name>
</gene>
<reference evidence="4 5" key="1">
    <citation type="submission" date="2018-06" db="EMBL/GenBank/DDBJ databases">
        <authorList>
            <consortium name="Pathogen Informatics"/>
            <person name="Doyle S."/>
        </authorList>
    </citation>
    <scope>NUCLEOTIDE SEQUENCE [LARGE SCALE GENOMIC DNA]</scope>
    <source>
        <strain evidence="4 5">NCTC11938</strain>
    </source>
</reference>
<dbReference type="Pfam" id="PF02861">
    <property type="entry name" value="Clp_N"/>
    <property type="match status" value="1"/>
</dbReference>
<evidence type="ECO:0000313" key="4">
    <source>
        <dbReference type="EMBL" id="SUC19957.1"/>
    </source>
</evidence>
<accession>A0A379FHQ3</accession>
<evidence type="ECO:0000259" key="3">
    <source>
        <dbReference type="PROSITE" id="PS51903"/>
    </source>
</evidence>
<feature type="domain" description="Clp R" evidence="3">
    <location>
        <begin position="3"/>
        <end position="91"/>
    </location>
</feature>
<evidence type="ECO:0000256" key="1">
    <source>
        <dbReference type="ARBA" id="ARBA00008675"/>
    </source>
</evidence>
<protein>
    <submittedName>
        <fullName evidence="4">Protein disaggregation chaperone</fullName>
    </submittedName>
</protein>
<dbReference type="InterPro" id="IPR036628">
    <property type="entry name" value="Clp_N_dom_sf"/>
</dbReference>
<proteinExistence type="inferred from homology"/>
<evidence type="ECO:0000256" key="2">
    <source>
        <dbReference type="PROSITE-ProRule" id="PRU01251"/>
    </source>
</evidence>
<dbReference type="PROSITE" id="PS51903">
    <property type="entry name" value="CLP_R"/>
    <property type="match status" value="1"/>
</dbReference>
<sequence>MRLDKLTNKFQQALADAQSLALGNDNQFIEPIHLLSALFNQQGGSIRPLLTSTGVNASQFNERINDALSRLPKVEGAGGEVHPSNDLIKTS</sequence>
<evidence type="ECO:0000313" key="5">
    <source>
        <dbReference type="Proteomes" id="UP000254191"/>
    </source>
</evidence>
<dbReference type="AlphaFoldDB" id="A0A379FHQ3"/>
<dbReference type="Proteomes" id="UP000254191">
    <property type="component" value="Unassembled WGS sequence"/>
</dbReference>
<dbReference type="EMBL" id="UGTS01000004">
    <property type="protein sequence ID" value="SUC19957.1"/>
    <property type="molecule type" value="Genomic_DNA"/>
</dbReference>
<comment type="similarity">
    <text evidence="1">Belongs to the ClpA/ClpB family.</text>
</comment>
<dbReference type="Gene3D" id="1.10.1780.10">
    <property type="entry name" value="Clp, N-terminal domain"/>
    <property type="match status" value="1"/>
</dbReference>
<organism evidence="4 5">
    <name type="scientific">Proteus mirabilis</name>
    <dbReference type="NCBI Taxonomy" id="584"/>
    <lineage>
        <taxon>Bacteria</taxon>
        <taxon>Pseudomonadati</taxon>
        <taxon>Pseudomonadota</taxon>
        <taxon>Gammaproteobacteria</taxon>
        <taxon>Enterobacterales</taxon>
        <taxon>Morganellaceae</taxon>
        <taxon>Proteus</taxon>
    </lineage>
</organism>
<name>A0A379FHQ3_PROMI</name>